<comment type="caution">
    <text evidence="1">The sequence shown here is derived from an EMBL/GenBank/DDBJ whole genome shotgun (WGS) entry which is preliminary data.</text>
</comment>
<dbReference type="EMBL" id="CAJVRL010000060">
    <property type="protein sequence ID" value="CAG8955242.1"/>
    <property type="molecule type" value="Genomic_DNA"/>
</dbReference>
<dbReference type="AlphaFoldDB" id="A0A9N9L1A7"/>
<gene>
    <name evidence="1" type="ORF">HYFRA_00007260</name>
</gene>
<organism evidence="1 2">
    <name type="scientific">Hymenoscyphus fraxineus</name>
    <dbReference type="NCBI Taxonomy" id="746836"/>
    <lineage>
        <taxon>Eukaryota</taxon>
        <taxon>Fungi</taxon>
        <taxon>Dikarya</taxon>
        <taxon>Ascomycota</taxon>
        <taxon>Pezizomycotina</taxon>
        <taxon>Leotiomycetes</taxon>
        <taxon>Helotiales</taxon>
        <taxon>Helotiaceae</taxon>
        <taxon>Hymenoscyphus</taxon>
    </lineage>
</organism>
<protein>
    <submittedName>
        <fullName evidence="1">Uncharacterized protein</fullName>
    </submittedName>
</protein>
<reference evidence="1" key="1">
    <citation type="submission" date="2021-07" db="EMBL/GenBank/DDBJ databases">
        <authorList>
            <person name="Durling M."/>
        </authorList>
    </citation>
    <scope>NUCLEOTIDE SEQUENCE</scope>
</reference>
<dbReference type="Proteomes" id="UP000696280">
    <property type="component" value="Unassembled WGS sequence"/>
</dbReference>
<accession>A0A9N9L1A7</accession>
<evidence type="ECO:0000313" key="1">
    <source>
        <dbReference type="EMBL" id="CAG8955242.1"/>
    </source>
</evidence>
<evidence type="ECO:0000313" key="2">
    <source>
        <dbReference type="Proteomes" id="UP000696280"/>
    </source>
</evidence>
<name>A0A9N9L1A7_9HELO</name>
<proteinExistence type="predicted"/>
<sequence>MLVEVMVYGNEHVLYPWGAIDHQVLCTVALALSSLRVSWMDDPSLTSVVQTINVLSDHLNLLSSDLGISRKHLELDSSIIGQGLQLGGFFALLYIKNSNTCRRETSSSTSNITKSSHMYRSSCFQPANLVPLRWHHLPRNKLVEATQEDARKYRIVTLSGLAAQPPFLPLGTRSSIRAPQKERVKAKKNC</sequence>
<keyword evidence="2" id="KW-1185">Reference proteome</keyword>